<keyword evidence="1" id="KW-0472">Membrane</keyword>
<feature type="transmembrane region" description="Helical" evidence="1">
    <location>
        <begin position="158"/>
        <end position="179"/>
    </location>
</feature>
<keyword evidence="1" id="KW-1133">Transmembrane helix</keyword>
<dbReference type="Proteomes" id="UP000095284">
    <property type="component" value="Unplaced"/>
</dbReference>
<feature type="transmembrane region" description="Helical" evidence="1">
    <location>
        <begin position="72"/>
        <end position="90"/>
    </location>
</feature>
<sequence length="344" mass="39811">MANHYSPTGENPYAWDLQPWERTELKPYERFYMEYVRKLTQQLTIFGGLISFLFFYLIVFRTAGELRKYRPIFLICSLTDLFFYGINTFVEIKSKMKDGVFMLRLEGPAQRYSREVQLYAVSVFVATLGMAITVLPAQFYYRYYTLTRGKPLPIWKTMFIFSISYMVGVPMAILAYYSYGFGAPRKGLNYGQLWYPDTPLPLVFYADTRDPVMMLYFGWGGTVITVAYMVLLYIAYRTLKHFNMQAQAYSRKAKSMQKQLTWFLIIQSVIPIFVSSGPNVFLVITAFLRIDAGILTTIVVDFMGLLPVCNPFLSILVIKPYRRIVGGVFKKQKVPAFSVTSVSR</sequence>
<feature type="transmembrane region" description="Helical" evidence="1">
    <location>
        <begin position="294"/>
        <end position="318"/>
    </location>
</feature>
<dbReference type="eggNOG" id="ENOG502SXBJ">
    <property type="taxonomic scope" value="Eukaryota"/>
</dbReference>
<evidence type="ECO:0000313" key="4">
    <source>
        <dbReference type="Proteomes" id="UP000095284"/>
    </source>
</evidence>
<dbReference type="PANTHER" id="PTHR22943:SF248">
    <property type="entry name" value="SEVEN TM RECEPTOR"/>
    <property type="match status" value="1"/>
</dbReference>
<keyword evidence="5" id="KW-1185">Reference proteome</keyword>
<name>A0A1I7SEF5_BURXY</name>
<organism evidence="4 6">
    <name type="scientific">Bursaphelenchus xylophilus</name>
    <name type="common">Pinewood nematode worm</name>
    <name type="synonym">Aphelenchoides xylophilus</name>
    <dbReference type="NCBI Taxonomy" id="6326"/>
    <lineage>
        <taxon>Eukaryota</taxon>
        <taxon>Metazoa</taxon>
        <taxon>Ecdysozoa</taxon>
        <taxon>Nematoda</taxon>
        <taxon>Chromadorea</taxon>
        <taxon>Rhabditida</taxon>
        <taxon>Tylenchina</taxon>
        <taxon>Tylenchomorpha</taxon>
        <taxon>Aphelenchoidea</taxon>
        <taxon>Aphelenchoididae</taxon>
        <taxon>Bursaphelenchus</taxon>
    </lineage>
</organism>
<dbReference type="EMBL" id="CAJFDI010000003">
    <property type="protein sequence ID" value="CAD5219073.1"/>
    <property type="molecule type" value="Genomic_DNA"/>
</dbReference>
<accession>A0A1I7SEF5</accession>
<evidence type="ECO:0000313" key="3">
    <source>
        <dbReference type="EMBL" id="CAG9103998.1"/>
    </source>
</evidence>
<feature type="transmembrane region" description="Helical" evidence="1">
    <location>
        <begin position="116"/>
        <end position="137"/>
    </location>
</feature>
<dbReference type="Proteomes" id="UP000582659">
    <property type="component" value="Unassembled WGS sequence"/>
</dbReference>
<feature type="transmembrane region" description="Helical" evidence="1">
    <location>
        <begin position="39"/>
        <end position="60"/>
    </location>
</feature>
<dbReference type="Pfam" id="PF10317">
    <property type="entry name" value="7TM_GPCR_Srd"/>
    <property type="match status" value="1"/>
</dbReference>
<dbReference type="SUPFAM" id="SSF81321">
    <property type="entry name" value="Family A G protein-coupled receptor-like"/>
    <property type="match status" value="1"/>
</dbReference>
<dbReference type="OrthoDB" id="5859769at2759"/>
<evidence type="ECO:0000256" key="1">
    <source>
        <dbReference type="SAM" id="Phobius"/>
    </source>
</evidence>
<reference evidence="6" key="1">
    <citation type="submission" date="2016-11" db="UniProtKB">
        <authorList>
            <consortium name="WormBaseParasite"/>
        </authorList>
    </citation>
    <scope>IDENTIFICATION</scope>
</reference>
<keyword evidence="1" id="KW-0812">Transmembrane</keyword>
<reference evidence="3" key="2">
    <citation type="submission" date="2020-08" db="EMBL/GenBank/DDBJ databases">
        <authorList>
            <person name="Kikuchi T."/>
        </authorList>
    </citation>
    <scope>NUCLEOTIDE SEQUENCE</scope>
    <source>
        <strain evidence="2">Ka4C1</strain>
    </source>
</reference>
<feature type="transmembrane region" description="Helical" evidence="1">
    <location>
        <begin position="216"/>
        <end position="239"/>
    </location>
</feature>
<dbReference type="WBParaSite" id="BXY_1141400.1">
    <property type="protein sequence ID" value="BXY_1141400.1"/>
    <property type="gene ID" value="BXY_1141400"/>
</dbReference>
<dbReference type="AlphaFoldDB" id="A0A1I7SEF5"/>
<dbReference type="Proteomes" id="UP000659654">
    <property type="component" value="Unassembled WGS sequence"/>
</dbReference>
<evidence type="ECO:0000313" key="6">
    <source>
        <dbReference type="WBParaSite" id="BXY_1141400.1"/>
    </source>
</evidence>
<dbReference type="InterPro" id="IPR019421">
    <property type="entry name" value="7TM_GPCR_serpentine_rcpt_Srd"/>
</dbReference>
<evidence type="ECO:0000313" key="5">
    <source>
        <dbReference type="Proteomes" id="UP000659654"/>
    </source>
</evidence>
<feature type="transmembrane region" description="Helical" evidence="1">
    <location>
        <begin position="260"/>
        <end position="288"/>
    </location>
</feature>
<gene>
    <name evidence="2" type="ORF">BXYJ_LOCUS5496</name>
</gene>
<dbReference type="EMBL" id="CAJFCV020000003">
    <property type="protein sequence ID" value="CAG9103998.1"/>
    <property type="molecule type" value="Genomic_DNA"/>
</dbReference>
<proteinExistence type="predicted"/>
<protein>
    <submittedName>
        <fullName evidence="2">(pine wood nematode) hypothetical protein</fullName>
    </submittedName>
</protein>
<dbReference type="PANTHER" id="PTHR22943">
    <property type="entry name" value="7-TRANSMEMBRANE DOMAIN RECEPTOR C.ELEGANS"/>
    <property type="match status" value="1"/>
</dbReference>
<evidence type="ECO:0000313" key="2">
    <source>
        <dbReference type="EMBL" id="CAD5219073.1"/>
    </source>
</evidence>